<dbReference type="InterPro" id="IPR021352">
    <property type="entry name" value="DUF2971"/>
</dbReference>
<dbReference type="Proteomes" id="UP000568751">
    <property type="component" value="Unassembled WGS sequence"/>
</dbReference>
<accession>A0A853F6J7</accession>
<name>A0A853F6J7_9GAMM</name>
<sequence>MLYKYRGIKELRYFVDIILNQRLYAAPYFDLNDPMEGHYLYEKGKLDSEVRSLIKGDKEKTRICSLSRVKDNELMWAHYAEGHRGVAIGVSINNKKHQVVPVIYDGLPKISNLSLRFPTAQEILSHKLKVWNYEEEIRVFTGNKHYVDIKVEEILLGRSMSNQDKSFITKLIESVNSNIKITNA</sequence>
<protein>
    <submittedName>
        <fullName evidence="1">DUF2971 domain-containing protein</fullName>
    </submittedName>
</protein>
<dbReference type="EMBL" id="JACCHT010000013">
    <property type="protein sequence ID" value="NYT28681.1"/>
    <property type="molecule type" value="Genomic_DNA"/>
</dbReference>
<proteinExistence type="predicted"/>
<reference evidence="1 2" key="1">
    <citation type="submission" date="2020-05" db="EMBL/GenBank/DDBJ databases">
        <title>Horizontal transmission and recombination maintain forever young bacterial symbiont genomes.</title>
        <authorList>
            <person name="Russell S.L."/>
            <person name="Pepper-Tunick E."/>
            <person name="Svedberg J."/>
            <person name="Byrne A."/>
            <person name="Ruelas Castillo J."/>
            <person name="Vollmers C."/>
            <person name="Beinart R.A."/>
            <person name="Corbett-Detig R."/>
        </authorList>
    </citation>
    <scope>NUCLEOTIDE SEQUENCE [LARGE SCALE GENOMIC DNA]</scope>
    <source>
        <strain evidence="1">455</strain>
    </source>
</reference>
<evidence type="ECO:0000313" key="1">
    <source>
        <dbReference type="EMBL" id="NYT28681.1"/>
    </source>
</evidence>
<dbReference type="Pfam" id="PF11185">
    <property type="entry name" value="DUF2971"/>
    <property type="match status" value="1"/>
</dbReference>
<dbReference type="AlphaFoldDB" id="A0A853F6J7"/>
<evidence type="ECO:0000313" key="2">
    <source>
        <dbReference type="Proteomes" id="UP000568751"/>
    </source>
</evidence>
<organism evidence="1 2">
    <name type="scientific">Candidatus Thiodubiliella endoseptemdiera</name>
    <dbReference type="NCBI Taxonomy" id="2738886"/>
    <lineage>
        <taxon>Bacteria</taxon>
        <taxon>Pseudomonadati</taxon>
        <taxon>Pseudomonadota</taxon>
        <taxon>Gammaproteobacteria</taxon>
        <taxon>Candidatus Pseudothioglobaceae</taxon>
        <taxon>Candidatus Thiodubiliella</taxon>
    </lineage>
</organism>
<gene>
    <name evidence="1" type="ORF">H0A76_13020</name>
</gene>
<comment type="caution">
    <text evidence="1">The sequence shown here is derived from an EMBL/GenBank/DDBJ whole genome shotgun (WGS) entry which is preliminary data.</text>
</comment>